<dbReference type="Proteomes" id="UP001159364">
    <property type="component" value="Linkage Group LG03"/>
</dbReference>
<dbReference type="EMBL" id="JAIWQS010000003">
    <property type="protein sequence ID" value="KAJ8770637.1"/>
    <property type="molecule type" value="Genomic_DNA"/>
</dbReference>
<keyword evidence="2" id="KW-1185">Reference proteome</keyword>
<sequence length="258" mass="28865">MGTDVAEVAGAVPPRYSCQVHQSMCTELMKLIERIEEIYPRIEAARPGWASGIRLLCKLGGAIERAKQLLQYCSESSRLYLAYNGDVIVSRFERSRTLLEQCLGQIKDMVPVMLSIEISSIIDDLVAAKFSLVCSDEEAGKAIRDLLQHYTSSSHFVEYEIGALQIVASRLCITNPVSLLIEKRSIKKLLHRVGDSDPKKKNLLYLLHLLKKYRDLIPNQATNPDSQPDGGRRILDDNSVYSNSARIGSCPARELLNM</sequence>
<proteinExistence type="predicted"/>
<reference evidence="1 2" key="1">
    <citation type="submission" date="2021-09" db="EMBL/GenBank/DDBJ databases">
        <title>Genomic insights and catalytic innovation underlie evolution of tropane alkaloids biosynthesis.</title>
        <authorList>
            <person name="Wang Y.-J."/>
            <person name="Tian T."/>
            <person name="Huang J.-P."/>
            <person name="Huang S.-X."/>
        </authorList>
    </citation>
    <scope>NUCLEOTIDE SEQUENCE [LARGE SCALE GENOMIC DNA]</scope>
    <source>
        <strain evidence="1">KIB-2018</strain>
        <tissue evidence="1">Leaf</tissue>
    </source>
</reference>
<name>A0AAV8TUJ0_9ROSI</name>
<accession>A0AAV8TUJ0</accession>
<evidence type="ECO:0000313" key="1">
    <source>
        <dbReference type="EMBL" id="KAJ8770637.1"/>
    </source>
</evidence>
<gene>
    <name evidence="1" type="ORF">K2173_021284</name>
</gene>
<organism evidence="1 2">
    <name type="scientific">Erythroxylum novogranatense</name>
    <dbReference type="NCBI Taxonomy" id="1862640"/>
    <lineage>
        <taxon>Eukaryota</taxon>
        <taxon>Viridiplantae</taxon>
        <taxon>Streptophyta</taxon>
        <taxon>Embryophyta</taxon>
        <taxon>Tracheophyta</taxon>
        <taxon>Spermatophyta</taxon>
        <taxon>Magnoliopsida</taxon>
        <taxon>eudicotyledons</taxon>
        <taxon>Gunneridae</taxon>
        <taxon>Pentapetalae</taxon>
        <taxon>rosids</taxon>
        <taxon>fabids</taxon>
        <taxon>Malpighiales</taxon>
        <taxon>Erythroxylaceae</taxon>
        <taxon>Erythroxylum</taxon>
    </lineage>
</organism>
<comment type="caution">
    <text evidence="1">The sequence shown here is derived from an EMBL/GenBank/DDBJ whole genome shotgun (WGS) entry which is preliminary data.</text>
</comment>
<evidence type="ECO:0000313" key="2">
    <source>
        <dbReference type="Proteomes" id="UP001159364"/>
    </source>
</evidence>
<protein>
    <submittedName>
        <fullName evidence="1">Uncharacterized protein</fullName>
    </submittedName>
</protein>
<dbReference type="AlphaFoldDB" id="A0AAV8TUJ0"/>